<feature type="domain" description="HTH arsR-type" evidence="1">
    <location>
        <begin position="2"/>
        <end position="96"/>
    </location>
</feature>
<proteinExistence type="predicted"/>
<dbReference type="RefSeq" id="WP_055036184.1">
    <property type="nucleotide sequence ID" value="NZ_AP014854.2"/>
</dbReference>
<dbReference type="AlphaFoldDB" id="A0A0H5BP06"/>
<name>A0A0H5BP06_BLAVI</name>
<dbReference type="PRINTS" id="PR00778">
    <property type="entry name" value="HTHARSR"/>
</dbReference>
<dbReference type="EMBL" id="LN907867">
    <property type="protein sequence ID" value="CUU44103.1"/>
    <property type="molecule type" value="Genomic_DNA"/>
</dbReference>
<dbReference type="OrthoDB" id="9789575at2"/>
<dbReference type="Gene3D" id="3.40.50.150">
    <property type="entry name" value="Vaccinia Virus protein VP39"/>
    <property type="match status" value="1"/>
</dbReference>
<dbReference type="InterPro" id="IPR036390">
    <property type="entry name" value="WH_DNA-bd_sf"/>
</dbReference>
<dbReference type="GO" id="GO:0008757">
    <property type="term" value="F:S-adenosylmethionine-dependent methyltransferase activity"/>
    <property type="evidence" value="ECO:0007669"/>
    <property type="project" value="InterPro"/>
</dbReference>
<dbReference type="InterPro" id="IPR013216">
    <property type="entry name" value="Methyltransf_11"/>
</dbReference>
<reference evidence="3" key="2">
    <citation type="submission" date="2015-11" db="EMBL/GenBank/DDBJ databases">
        <authorList>
            <person name="Zhang Y."/>
            <person name="Guo Z."/>
        </authorList>
    </citation>
    <scope>NUCLEOTIDE SEQUENCE</scope>
    <source>
        <strain evidence="3">1</strain>
    </source>
</reference>
<dbReference type="Gene3D" id="1.10.10.10">
    <property type="entry name" value="Winged helix-like DNA-binding domain superfamily/Winged helix DNA-binding domain"/>
    <property type="match status" value="1"/>
</dbReference>
<evidence type="ECO:0000259" key="1">
    <source>
        <dbReference type="PROSITE" id="PS50987"/>
    </source>
</evidence>
<dbReference type="PATRIC" id="fig|1079.6.peg.383"/>
<evidence type="ECO:0000313" key="2">
    <source>
        <dbReference type="EMBL" id="BAR98553.1"/>
    </source>
</evidence>
<dbReference type="EMBL" id="AP014854">
    <property type="protein sequence ID" value="BAR98553.1"/>
    <property type="molecule type" value="Genomic_DNA"/>
</dbReference>
<dbReference type="Pfam" id="PF01022">
    <property type="entry name" value="HTH_5"/>
    <property type="match status" value="1"/>
</dbReference>
<dbReference type="InterPro" id="IPR011991">
    <property type="entry name" value="ArsR-like_HTH"/>
</dbReference>
<dbReference type="CDD" id="cd00090">
    <property type="entry name" value="HTH_ARSR"/>
    <property type="match status" value="1"/>
</dbReference>
<organism evidence="3 4">
    <name type="scientific">Blastochloris viridis</name>
    <name type="common">Rhodopseudomonas viridis</name>
    <dbReference type="NCBI Taxonomy" id="1079"/>
    <lineage>
        <taxon>Bacteria</taxon>
        <taxon>Pseudomonadati</taxon>
        <taxon>Pseudomonadota</taxon>
        <taxon>Alphaproteobacteria</taxon>
        <taxon>Hyphomicrobiales</taxon>
        <taxon>Blastochloridaceae</taxon>
        <taxon>Blastochloris</taxon>
    </lineage>
</organism>
<dbReference type="STRING" id="1079.BVIR_383"/>
<dbReference type="CDD" id="cd02440">
    <property type="entry name" value="AdoMet_MTases"/>
    <property type="match status" value="1"/>
</dbReference>
<protein>
    <submittedName>
        <fullName evidence="3">HTH-type transcriptional repressor AseR</fullName>
    </submittedName>
    <submittedName>
        <fullName evidence="2">Transcriptional regulator</fullName>
    </submittedName>
</protein>
<gene>
    <name evidence="3" type="primary">aseR_1</name>
    <name evidence="2" type="ORF">BV133_960</name>
    <name evidence="3" type="ORF">BVIRIDIS_31500</name>
</gene>
<dbReference type="InterPro" id="IPR001845">
    <property type="entry name" value="HTH_ArsR_DNA-bd_dom"/>
</dbReference>
<dbReference type="Pfam" id="PF08241">
    <property type="entry name" value="Methyltransf_11"/>
    <property type="match status" value="1"/>
</dbReference>
<reference evidence="2" key="1">
    <citation type="journal article" date="2015" name="Genome Announc.">
        <title>Complete Genome Sequence of the Bacteriochlorophyll b-Producing Photosynthetic Bacterium Blastochloris viridis.</title>
        <authorList>
            <person name="Tsukatani Y."/>
            <person name="Hirose Y."/>
            <person name="Harada J."/>
            <person name="Misawa N."/>
            <person name="Mori K."/>
            <person name="Inoue K."/>
            <person name="Tamiaki H."/>
        </authorList>
    </citation>
    <scope>NUCLEOTIDE SEQUENCE [LARGE SCALE GENOMIC DNA]</scope>
    <source>
        <strain evidence="2">DSM 133</strain>
    </source>
</reference>
<dbReference type="PROSITE" id="PS50987">
    <property type="entry name" value="HTH_ARSR_2"/>
    <property type="match status" value="1"/>
</dbReference>
<dbReference type="SUPFAM" id="SSF53335">
    <property type="entry name" value="S-adenosyl-L-methionine-dependent methyltransferases"/>
    <property type="match status" value="1"/>
</dbReference>
<evidence type="ECO:0000313" key="4">
    <source>
        <dbReference type="Proteomes" id="UP000065734"/>
    </source>
</evidence>
<accession>A0A0H5BP06</accession>
<dbReference type="PANTHER" id="PTHR42912:SF93">
    <property type="entry name" value="N6-ADENOSINE-METHYLTRANSFERASE TMT1A"/>
    <property type="match status" value="1"/>
</dbReference>
<dbReference type="PANTHER" id="PTHR42912">
    <property type="entry name" value="METHYLTRANSFERASE"/>
    <property type="match status" value="1"/>
</dbReference>
<dbReference type="GO" id="GO:0003700">
    <property type="term" value="F:DNA-binding transcription factor activity"/>
    <property type="evidence" value="ECO:0007669"/>
    <property type="project" value="InterPro"/>
</dbReference>
<dbReference type="NCBIfam" id="NF033788">
    <property type="entry name" value="HTH_metalloreg"/>
    <property type="match status" value="1"/>
</dbReference>
<keyword evidence="4" id="KW-1185">Reference proteome</keyword>
<dbReference type="Proteomes" id="UP000065734">
    <property type="component" value="Chromosome I"/>
</dbReference>
<dbReference type="SMART" id="SM00418">
    <property type="entry name" value="HTH_ARSR"/>
    <property type="match status" value="1"/>
</dbReference>
<dbReference type="InterPro" id="IPR036388">
    <property type="entry name" value="WH-like_DNA-bd_sf"/>
</dbReference>
<evidence type="ECO:0000313" key="3">
    <source>
        <dbReference type="EMBL" id="CUU44103.1"/>
    </source>
</evidence>
<dbReference type="InterPro" id="IPR050508">
    <property type="entry name" value="Methyltransf_Superfamily"/>
</dbReference>
<sequence length="332" mass="35847">MADTLSFQQALDGLKAAGEATRLRLLVLLAEAELTVTELVDILRQSQPRISRHLKLLAEAGLVDRFREGAWAFYRKAGRGPGARAADALLGLVDPADPVVVRDRARLTEVRAARAAAALAHFARLAPEWDRIRSLHVSEDAVEQAVVEAVGARQADTLLDLGTGTGRMLQLLAPKVRRAVGLDASHAMLAIARANLEKAGQRNVELRQGDVFAPPFGPAAFDLVVVHRVLHYLDDPAGALRQAAALVAPGGRLLVVDFAPHGHEFLRAEFGHRRLGFAPEEVAGWMAAAGLEVEPERALQPPGGADDKLTVLLWVGHDRRTARSETSRREVA</sequence>
<dbReference type="SUPFAM" id="SSF46785">
    <property type="entry name" value="Winged helix' DNA-binding domain"/>
    <property type="match status" value="1"/>
</dbReference>
<dbReference type="KEGG" id="bvr:BVIR_383"/>
<dbReference type="InterPro" id="IPR029063">
    <property type="entry name" value="SAM-dependent_MTases_sf"/>
</dbReference>
<reference evidence="4" key="3">
    <citation type="journal article" date="2016" name="Genome Announc.">
        <title>Revised genome sequence of the purple photosynthetic bacterium Blastochloris viridis.</title>
        <authorList>
            <person name="Liu L.N."/>
            <person name="Faulkner M."/>
            <person name="Liu X."/>
            <person name="Huang F."/>
            <person name="Darby A.C."/>
            <person name="Hall N."/>
        </authorList>
    </citation>
    <scope>NUCLEOTIDE SEQUENCE [LARGE SCALE GENOMIC DNA]</scope>
    <source>
        <strain evidence="4">ATCC 19567 / DSM 133 / F</strain>
    </source>
</reference>